<keyword evidence="2" id="KW-1185">Reference proteome</keyword>
<dbReference type="Proteomes" id="UP001159405">
    <property type="component" value="Unassembled WGS sequence"/>
</dbReference>
<reference evidence="1 2" key="1">
    <citation type="submission" date="2022-05" db="EMBL/GenBank/DDBJ databases">
        <authorList>
            <consortium name="Genoscope - CEA"/>
            <person name="William W."/>
        </authorList>
    </citation>
    <scope>NUCLEOTIDE SEQUENCE [LARGE SCALE GENOMIC DNA]</scope>
</reference>
<comment type="caution">
    <text evidence="1">The sequence shown here is derived from an EMBL/GenBank/DDBJ whole genome shotgun (WGS) entry which is preliminary data.</text>
</comment>
<organism evidence="1 2">
    <name type="scientific">Porites lobata</name>
    <dbReference type="NCBI Taxonomy" id="104759"/>
    <lineage>
        <taxon>Eukaryota</taxon>
        <taxon>Metazoa</taxon>
        <taxon>Cnidaria</taxon>
        <taxon>Anthozoa</taxon>
        <taxon>Hexacorallia</taxon>
        <taxon>Scleractinia</taxon>
        <taxon>Fungiina</taxon>
        <taxon>Poritidae</taxon>
        <taxon>Porites</taxon>
    </lineage>
</organism>
<sequence>MRTFKDLLRFHNNLDFEPFLEALGSIRDSYTGLGTDIFKDAVPLPGVSMKYLLPKMCPRVLAYDANALYPSTMEVVAQWAQTPRSDEKFIKVLQRDRWFGFA</sequence>
<evidence type="ECO:0000313" key="2">
    <source>
        <dbReference type="Proteomes" id="UP001159405"/>
    </source>
</evidence>
<proteinExistence type="predicted"/>
<evidence type="ECO:0000313" key="1">
    <source>
        <dbReference type="EMBL" id="CAH3043734.1"/>
    </source>
</evidence>
<accession>A0ABN8N987</accession>
<feature type="non-terminal residue" evidence="1">
    <location>
        <position position="102"/>
    </location>
</feature>
<dbReference type="EMBL" id="CALNXK010000011">
    <property type="protein sequence ID" value="CAH3043734.1"/>
    <property type="molecule type" value="Genomic_DNA"/>
</dbReference>
<protein>
    <recommendedName>
        <fullName evidence="3">DNA-directed DNA polymerase</fullName>
    </recommendedName>
</protein>
<gene>
    <name evidence="1" type="ORF">PLOB_00002619</name>
</gene>
<evidence type="ECO:0008006" key="3">
    <source>
        <dbReference type="Google" id="ProtNLM"/>
    </source>
</evidence>
<name>A0ABN8N987_9CNID</name>